<name>A0ABV0VC73_9TELE</name>
<comment type="caution">
    <text evidence="1">The sequence shown here is derived from an EMBL/GenBank/DDBJ whole genome shotgun (WGS) entry which is preliminary data.</text>
</comment>
<keyword evidence="2" id="KW-1185">Reference proteome</keyword>
<sequence length="101" mass="11517">MSFPDPSFDCRINWNHIIVGNSVNHSTALIRAHYGCMTVFYVRVQKMSRCLSLYYTITKKGDPNLKKTFFRHPKPDPVSARSFILIRESCSLSLSSSAWSG</sequence>
<reference evidence="1 2" key="1">
    <citation type="submission" date="2021-06" db="EMBL/GenBank/DDBJ databases">
        <authorList>
            <person name="Palmer J.M."/>
        </authorList>
    </citation>
    <scope>NUCLEOTIDE SEQUENCE [LARGE SCALE GENOMIC DNA]</scope>
    <source>
        <strain evidence="2">if_2019</strain>
        <tissue evidence="1">Muscle</tissue>
    </source>
</reference>
<dbReference type="EMBL" id="JAHRIQ010104406">
    <property type="protein sequence ID" value="MEQ2254345.1"/>
    <property type="molecule type" value="Genomic_DNA"/>
</dbReference>
<protein>
    <submittedName>
        <fullName evidence="1">Uncharacterized protein</fullName>
    </submittedName>
</protein>
<accession>A0ABV0VC73</accession>
<dbReference type="Proteomes" id="UP001482620">
    <property type="component" value="Unassembled WGS sequence"/>
</dbReference>
<evidence type="ECO:0000313" key="2">
    <source>
        <dbReference type="Proteomes" id="UP001482620"/>
    </source>
</evidence>
<proteinExistence type="predicted"/>
<organism evidence="1 2">
    <name type="scientific">Ilyodon furcidens</name>
    <name type="common">goldbreast splitfin</name>
    <dbReference type="NCBI Taxonomy" id="33524"/>
    <lineage>
        <taxon>Eukaryota</taxon>
        <taxon>Metazoa</taxon>
        <taxon>Chordata</taxon>
        <taxon>Craniata</taxon>
        <taxon>Vertebrata</taxon>
        <taxon>Euteleostomi</taxon>
        <taxon>Actinopterygii</taxon>
        <taxon>Neopterygii</taxon>
        <taxon>Teleostei</taxon>
        <taxon>Neoteleostei</taxon>
        <taxon>Acanthomorphata</taxon>
        <taxon>Ovalentaria</taxon>
        <taxon>Atherinomorphae</taxon>
        <taxon>Cyprinodontiformes</taxon>
        <taxon>Goodeidae</taxon>
        <taxon>Ilyodon</taxon>
    </lineage>
</organism>
<evidence type="ECO:0000313" key="1">
    <source>
        <dbReference type="EMBL" id="MEQ2254345.1"/>
    </source>
</evidence>
<gene>
    <name evidence="1" type="ORF">ILYODFUR_002820</name>
</gene>